<protein>
    <submittedName>
        <fullName evidence="2">RRM-6 domain containing protein</fullName>
    </submittedName>
</protein>
<feature type="compositionally biased region" description="Basic and acidic residues" evidence="1">
    <location>
        <begin position="173"/>
        <end position="183"/>
    </location>
</feature>
<gene>
    <name evidence="2" type="ORF">PTTW11_10115</name>
</gene>
<dbReference type="Gene3D" id="3.30.70.330">
    <property type="match status" value="1"/>
</dbReference>
<dbReference type="GO" id="GO:0003676">
    <property type="term" value="F:nucleic acid binding"/>
    <property type="evidence" value="ECO:0007669"/>
    <property type="project" value="InterPro"/>
</dbReference>
<proteinExistence type="predicted"/>
<dbReference type="SUPFAM" id="SSF54928">
    <property type="entry name" value="RNA-binding domain, RBD"/>
    <property type="match status" value="1"/>
</dbReference>
<dbReference type="Proteomes" id="UP000472372">
    <property type="component" value="Chromosome 10"/>
</dbReference>
<name>A0A6S6WIW5_9PLEO</name>
<dbReference type="InterPro" id="IPR035979">
    <property type="entry name" value="RBD_domain_sf"/>
</dbReference>
<reference evidence="2" key="1">
    <citation type="submission" date="2021-02" db="EMBL/GenBank/DDBJ databases">
        <authorList>
            <person name="Syme A R."/>
            <person name="Syme A R."/>
            <person name="Moolhuijzen P."/>
        </authorList>
    </citation>
    <scope>NUCLEOTIDE SEQUENCE</scope>
    <source>
        <strain evidence="2">W1-1</strain>
    </source>
</reference>
<evidence type="ECO:0000256" key="1">
    <source>
        <dbReference type="SAM" id="MobiDB-lite"/>
    </source>
</evidence>
<feature type="compositionally biased region" description="Polar residues" evidence="1">
    <location>
        <begin position="206"/>
        <end position="222"/>
    </location>
</feature>
<dbReference type="AlphaFoldDB" id="A0A6S6WIW5"/>
<feature type="region of interest" description="Disordered" evidence="1">
    <location>
        <begin position="148"/>
        <end position="235"/>
    </location>
</feature>
<evidence type="ECO:0000313" key="3">
    <source>
        <dbReference type="Proteomes" id="UP000472372"/>
    </source>
</evidence>
<dbReference type="InterPro" id="IPR012677">
    <property type="entry name" value="Nucleotide-bd_a/b_plait_sf"/>
</dbReference>
<accession>A0A6S6WIW5</accession>
<organism evidence="2 3">
    <name type="scientific">Pyrenophora teres f. teres</name>
    <dbReference type="NCBI Taxonomy" id="97479"/>
    <lineage>
        <taxon>Eukaryota</taxon>
        <taxon>Fungi</taxon>
        <taxon>Dikarya</taxon>
        <taxon>Ascomycota</taxon>
        <taxon>Pezizomycotina</taxon>
        <taxon>Dothideomycetes</taxon>
        <taxon>Pleosporomycetidae</taxon>
        <taxon>Pleosporales</taxon>
        <taxon>Pleosporineae</taxon>
        <taxon>Pleosporaceae</taxon>
        <taxon>Pyrenophora</taxon>
    </lineage>
</organism>
<feature type="compositionally biased region" description="Basic residues" evidence="1">
    <location>
        <begin position="148"/>
        <end position="157"/>
    </location>
</feature>
<sequence>MDYIGHAGSGSLLVLRLTNVHIQADERTICRYFDGYKIVDQIRTMNPKTRTLSAVYVMFGSVEDRNRALKNLNFGTILGRQIHIMSAHTGNYRINAAHNGFVHDEVKKSVAKPEQKSPAFNVLSSSEFPVLGNPTPASSPPIHVKVKHSTANRRPLHDKHAEVASETGITDALPKEVAAERAGDTTAIVDKPKKQTGQEPHAEQPRSLSGIAQRTAPLQVSPSAEKIAQPAPPFPDGPSDFFYNIPSALRHHYLAFSRPPPNPALLNPTVDAAPTPPLPREDFSRPALDHTPPHKDFSRATFSPTSLREDFFRANLDHIFQPDVPTDEIPEQPYTDTAPRQIDTPIEPLGGLWNLSGDNDSAANVVSESEWYDFMPHLRRENPDILGILGIVARRTNREGGHGGGSEGRRW</sequence>
<evidence type="ECO:0000313" key="2">
    <source>
        <dbReference type="EMBL" id="CAE7211001.1"/>
    </source>
</evidence>
<dbReference type="EMBL" id="HG992986">
    <property type="protein sequence ID" value="CAE7211001.1"/>
    <property type="molecule type" value="Genomic_DNA"/>
</dbReference>